<gene>
    <name evidence="1" type="ORF">S03H2_04999</name>
</gene>
<proteinExistence type="predicted"/>
<dbReference type="EMBL" id="BARU01002041">
    <property type="protein sequence ID" value="GAH23552.1"/>
    <property type="molecule type" value="Genomic_DNA"/>
</dbReference>
<organism evidence="1">
    <name type="scientific">marine sediment metagenome</name>
    <dbReference type="NCBI Taxonomy" id="412755"/>
    <lineage>
        <taxon>unclassified sequences</taxon>
        <taxon>metagenomes</taxon>
        <taxon>ecological metagenomes</taxon>
    </lineage>
</organism>
<protein>
    <submittedName>
        <fullName evidence="1">Uncharacterized protein</fullName>
    </submittedName>
</protein>
<name>X1DTU1_9ZZZZ</name>
<sequence>MKVNVCDICLREGKLTERKGRYRLKGHRDLSLDYCANHLKSVPKESIPYVQFAWQIKFGLDITEEQAKESLKRSI</sequence>
<reference evidence="1" key="1">
    <citation type="journal article" date="2014" name="Front. Microbiol.">
        <title>High frequency of phylogenetically diverse reductive dehalogenase-homologous genes in deep subseafloor sedimentary metagenomes.</title>
        <authorList>
            <person name="Kawai M."/>
            <person name="Futagami T."/>
            <person name="Toyoda A."/>
            <person name="Takaki Y."/>
            <person name="Nishi S."/>
            <person name="Hori S."/>
            <person name="Arai W."/>
            <person name="Tsubouchi T."/>
            <person name="Morono Y."/>
            <person name="Uchiyama I."/>
            <person name="Ito T."/>
            <person name="Fujiyama A."/>
            <person name="Inagaki F."/>
            <person name="Takami H."/>
        </authorList>
    </citation>
    <scope>NUCLEOTIDE SEQUENCE</scope>
    <source>
        <strain evidence="1">Expedition CK06-06</strain>
    </source>
</reference>
<comment type="caution">
    <text evidence="1">The sequence shown here is derived from an EMBL/GenBank/DDBJ whole genome shotgun (WGS) entry which is preliminary data.</text>
</comment>
<accession>X1DTU1</accession>
<evidence type="ECO:0000313" key="1">
    <source>
        <dbReference type="EMBL" id="GAH23552.1"/>
    </source>
</evidence>
<dbReference type="AlphaFoldDB" id="X1DTU1"/>